<dbReference type="SUPFAM" id="SSF51998">
    <property type="entry name" value="PFL-like glycyl radical enzymes"/>
    <property type="match status" value="1"/>
</dbReference>
<sequence>MNANDKMFGNPMPPQEISLDVLREKYAKGEEQDIIDVRRRVAQALAALEAPELRADLEEQFLWAQEHGFVPAGRINSAVGLGLKATLMNCFVQPVGDSVTGEADGLPGIYTAVAEAAETMRRGGGVGYDFSAIRPAGAKVKGTQSRASGPVSYMEVFDASCKTVESAGARRGAQMGVLRIDHPDIERFIAAKDEGGFRNFNLSIGVTDGFMQALAADGQFELVHKVEPGDEDLAAGASQRDDGLWVYRRVPARELWDKVMASTYDHAEPGVLFVDRINAENNLYYCETLRATNPCGEQPLPGYGCCDLGSLNLTRFVRHPFSEKAEFDYEAMCRVAGIAVRMLDLALDATQWPLPQQAEEGANKRRIGLGFLGLGSALVMLGLRYDSANGRAMASSIAEALRDAAYTASVGLAREKGAFPLFDKDKYMQGAFVRRLPKALREAIAKHGIRNSHLLSIAPTGTITLAFADNASNGIEPAFSWVYQRRKRMPDGSSRSYEVADHAWRLYRHMGFEMEQLPPQFVTALDMAALDHVSMMEAVQPFVDTAISKTVNVPEAYPFEDFKDLYTEAWQAGLKGLATFRPNSVTGSVLSVAPDPAAAAVSAAVAAPLVRDDDPLRKRFDGRPLGELESVTSKVEYWTQEGKKAAYLTVSFITVDGMQDGLPVRIERPFEFFMPANQRSDGQQWITSSMRLLSMAARAGSSIAKALADMREVVWEKGPVRCGLLTREDGVQVPVYHDSEVAAIAFTLQRMLIRRGFLDAYGNQVPVPQLAAQFAMRGEAGHVAPEAMTAAGAAPAQSAGKCPECGARALHKVDGCTRCVECHYMGGCG</sequence>
<name>A0A6N9HFB9_9BURK</name>
<comment type="function">
    <text evidence="10">Catalyzes the reduction of ribonucleotides to deoxyribonucleotides. May function to provide a pool of deoxyribonucleotide precursors for DNA repair during oxygen limitation and/or for immediate growth after restoration of oxygen.</text>
</comment>
<dbReference type="EC" id="1.17.4.1" evidence="10"/>
<keyword evidence="8 10" id="KW-0170">Cobalt</keyword>
<dbReference type="AlphaFoldDB" id="A0A6N9HFB9"/>
<dbReference type="GO" id="GO:0000166">
    <property type="term" value="F:nucleotide binding"/>
    <property type="evidence" value="ECO:0007669"/>
    <property type="project" value="UniProtKB-KW"/>
</dbReference>
<dbReference type="Gene3D" id="3.20.70.20">
    <property type="match status" value="1"/>
</dbReference>
<dbReference type="GO" id="GO:0071897">
    <property type="term" value="P:DNA biosynthetic process"/>
    <property type="evidence" value="ECO:0007669"/>
    <property type="project" value="UniProtKB-KW"/>
</dbReference>
<dbReference type="EMBL" id="WWCJ01000005">
    <property type="protein sequence ID" value="MYN02278.1"/>
    <property type="molecule type" value="Genomic_DNA"/>
</dbReference>
<dbReference type="PRINTS" id="PR01183">
    <property type="entry name" value="RIBORDTASEM1"/>
</dbReference>
<dbReference type="PANTHER" id="PTHR43371:SF1">
    <property type="entry name" value="RIBONUCLEOSIDE-DIPHOSPHATE REDUCTASE"/>
    <property type="match status" value="1"/>
</dbReference>
<evidence type="ECO:0000313" key="12">
    <source>
        <dbReference type="EMBL" id="MYN02278.1"/>
    </source>
</evidence>
<dbReference type="GO" id="GO:0004748">
    <property type="term" value="F:ribonucleoside-diphosphate reductase activity, thioredoxin disulfide as acceptor"/>
    <property type="evidence" value="ECO:0007669"/>
    <property type="project" value="UniProtKB-EC"/>
</dbReference>
<evidence type="ECO:0000256" key="5">
    <source>
        <dbReference type="ARBA" id="ARBA00022741"/>
    </source>
</evidence>
<keyword evidence="3 10" id="KW-0846">Cobalamin</keyword>
<dbReference type="PANTHER" id="PTHR43371">
    <property type="entry name" value="VITAMIN B12-DEPENDENT RIBONUCLEOTIDE REDUCTASE"/>
    <property type="match status" value="1"/>
</dbReference>
<dbReference type="RefSeq" id="WP_161025267.1">
    <property type="nucleotide sequence ID" value="NZ_WWCJ01000005.1"/>
</dbReference>
<evidence type="ECO:0000256" key="9">
    <source>
        <dbReference type="ARBA" id="ARBA00047754"/>
    </source>
</evidence>
<evidence type="ECO:0000256" key="2">
    <source>
        <dbReference type="ARBA" id="ARBA00007405"/>
    </source>
</evidence>
<comment type="caution">
    <text evidence="12">The sequence shown here is derived from an EMBL/GenBank/DDBJ whole genome shotgun (WGS) entry which is preliminary data.</text>
</comment>
<gene>
    <name evidence="12" type="ORF">GTP41_09215</name>
</gene>
<dbReference type="CDD" id="cd02888">
    <property type="entry name" value="RNR_II_dimer"/>
    <property type="match status" value="1"/>
</dbReference>
<keyword evidence="7" id="KW-1015">Disulfide bond</keyword>
<evidence type="ECO:0000256" key="6">
    <source>
        <dbReference type="ARBA" id="ARBA00023002"/>
    </source>
</evidence>
<dbReference type="InterPro" id="IPR050862">
    <property type="entry name" value="RdRp_reductase_class-2"/>
</dbReference>
<evidence type="ECO:0000256" key="4">
    <source>
        <dbReference type="ARBA" id="ARBA00022634"/>
    </source>
</evidence>
<dbReference type="InterPro" id="IPR013344">
    <property type="entry name" value="RNR_NrdJ/NrdZ"/>
</dbReference>
<evidence type="ECO:0000259" key="11">
    <source>
        <dbReference type="Pfam" id="PF02867"/>
    </source>
</evidence>
<dbReference type="Proteomes" id="UP000448575">
    <property type="component" value="Unassembled WGS sequence"/>
</dbReference>
<comment type="catalytic activity">
    <reaction evidence="9 10">
        <text>a 2'-deoxyribonucleoside 5'-diphosphate + [thioredoxin]-disulfide + H2O = a ribonucleoside 5'-diphosphate + [thioredoxin]-dithiol</text>
        <dbReference type="Rhea" id="RHEA:23252"/>
        <dbReference type="Rhea" id="RHEA-COMP:10698"/>
        <dbReference type="Rhea" id="RHEA-COMP:10700"/>
        <dbReference type="ChEBI" id="CHEBI:15377"/>
        <dbReference type="ChEBI" id="CHEBI:29950"/>
        <dbReference type="ChEBI" id="CHEBI:50058"/>
        <dbReference type="ChEBI" id="CHEBI:57930"/>
        <dbReference type="ChEBI" id="CHEBI:73316"/>
        <dbReference type="EC" id="1.17.4.1"/>
    </reaction>
</comment>
<evidence type="ECO:0000256" key="3">
    <source>
        <dbReference type="ARBA" id="ARBA00022628"/>
    </source>
</evidence>
<reference evidence="12 13" key="1">
    <citation type="submission" date="2019-12" db="EMBL/GenBank/DDBJ databases">
        <title>Novel species isolated from a subtropical stream in China.</title>
        <authorList>
            <person name="Lu H."/>
        </authorList>
    </citation>
    <scope>NUCLEOTIDE SEQUENCE [LARGE SCALE GENOMIC DNA]</scope>
    <source>
        <strain evidence="12 13">DS3</strain>
    </source>
</reference>
<organism evidence="12 13">
    <name type="scientific">Pseudoduganella guangdongensis</name>
    <dbReference type="NCBI Taxonomy" id="2692179"/>
    <lineage>
        <taxon>Bacteria</taxon>
        <taxon>Pseudomonadati</taxon>
        <taxon>Pseudomonadota</taxon>
        <taxon>Betaproteobacteria</taxon>
        <taxon>Burkholderiales</taxon>
        <taxon>Oxalobacteraceae</taxon>
        <taxon>Telluria group</taxon>
        <taxon>Pseudoduganella</taxon>
    </lineage>
</organism>
<dbReference type="Pfam" id="PF02867">
    <property type="entry name" value="Ribonuc_red_lgC"/>
    <property type="match status" value="1"/>
</dbReference>
<evidence type="ECO:0000313" key="13">
    <source>
        <dbReference type="Proteomes" id="UP000448575"/>
    </source>
</evidence>
<keyword evidence="13" id="KW-1185">Reference proteome</keyword>
<evidence type="ECO:0000256" key="8">
    <source>
        <dbReference type="ARBA" id="ARBA00023285"/>
    </source>
</evidence>
<keyword evidence="6 10" id="KW-0560">Oxidoreductase</keyword>
<evidence type="ECO:0000256" key="7">
    <source>
        <dbReference type="ARBA" id="ARBA00023157"/>
    </source>
</evidence>
<evidence type="ECO:0000256" key="10">
    <source>
        <dbReference type="RuleBase" id="RU364064"/>
    </source>
</evidence>
<keyword evidence="5 10" id="KW-0547">Nucleotide-binding</keyword>
<feature type="domain" description="Ribonucleotide reductase large subunit C-terminal" evidence="11">
    <location>
        <begin position="89"/>
        <end position="579"/>
    </location>
</feature>
<dbReference type="InterPro" id="IPR000788">
    <property type="entry name" value="RNR_lg_C"/>
</dbReference>
<dbReference type="GO" id="GO:0031419">
    <property type="term" value="F:cobalamin binding"/>
    <property type="evidence" value="ECO:0007669"/>
    <property type="project" value="UniProtKB-KW"/>
</dbReference>
<protein>
    <recommendedName>
        <fullName evidence="10">Vitamin B12-dependent ribonucleotide reductase</fullName>
        <ecNumber evidence="10">1.17.4.1</ecNumber>
    </recommendedName>
</protein>
<accession>A0A6N9HFB9</accession>
<proteinExistence type="inferred from homology"/>
<keyword evidence="4 10" id="KW-0237">DNA synthesis</keyword>
<evidence type="ECO:0000256" key="1">
    <source>
        <dbReference type="ARBA" id="ARBA00001922"/>
    </source>
</evidence>
<dbReference type="NCBIfam" id="TIGR02504">
    <property type="entry name" value="NrdJ_Z"/>
    <property type="match status" value="1"/>
</dbReference>
<comment type="similarity">
    <text evidence="2 10">Belongs to the ribonucleoside diphosphate reductase class-2 family.</text>
</comment>
<comment type="cofactor">
    <cofactor evidence="1 10">
        <name>adenosylcob(III)alamin</name>
        <dbReference type="ChEBI" id="CHEBI:18408"/>
    </cofactor>
</comment>